<reference evidence="1 2" key="2">
    <citation type="journal article" date="2011" name="Stand. Genomic Sci.">
        <title>Complete genome sequence of Paludibacter propionicigenes type strain (WB4).</title>
        <authorList>
            <person name="Gronow S."/>
            <person name="Munk C."/>
            <person name="Lapidus A."/>
            <person name="Nolan M."/>
            <person name="Lucas S."/>
            <person name="Hammon N."/>
            <person name="Deshpande S."/>
            <person name="Cheng J.F."/>
            <person name="Tapia R."/>
            <person name="Han C."/>
            <person name="Goodwin L."/>
            <person name="Pitluck S."/>
            <person name="Liolios K."/>
            <person name="Ivanova N."/>
            <person name="Mavromatis K."/>
            <person name="Mikhailova N."/>
            <person name="Pati A."/>
            <person name="Chen A."/>
            <person name="Palaniappan K."/>
            <person name="Land M."/>
            <person name="Hauser L."/>
            <person name="Chang Y.J."/>
            <person name="Jeffries C.D."/>
            <person name="Brambilla E."/>
            <person name="Rohde M."/>
            <person name="Goker M."/>
            <person name="Detter J.C."/>
            <person name="Woyke T."/>
            <person name="Bristow J."/>
            <person name="Eisen J.A."/>
            <person name="Markowitz V."/>
            <person name="Hugenholtz P."/>
            <person name="Kyrpides N.C."/>
            <person name="Klenk H.P."/>
        </authorList>
    </citation>
    <scope>NUCLEOTIDE SEQUENCE [LARGE SCALE GENOMIC DNA]</scope>
    <source>
        <strain evidence="2">DSM 17365 / JCM 13257 / WB4</strain>
    </source>
</reference>
<dbReference type="KEGG" id="ppn:Palpr_0881"/>
<dbReference type="EMBL" id="CP002345">
    <property type="protein sequence ID" value="ADQ79032.1"/>
    <property type="molecule type" value="Genomic_DNA"/>
</dbReference>
<proteinExistence type="predicted"/>
<organism evidence="1 2">
    <name type="scientific">Paludibacter propionicigenes (strain DSM 17365 / JCM 13257 / WB4)</name>
    <dbReference type="NCBI Taxonomy" id="694427"/>
    <lineage>
        <taxon>Bacteria</taxon>
        <taxon>Pseudomonadati</taxon>
        <taxon>Bacteroidota</taxon>
        <taxon>Bacteroidia</taxon>
        <taxon>Bacteroidales</taxon>
        <taxon>Paludibacteraceae</taxon>
        <taxon>Paludibacter</taxon>
    </lineage>
</organism>
<reference key="1">
    <citation type="submission" date="2010-11" db="EMBL/GenBank/DDBJ databases">
        <title>The complete genome of Paludibacter propionicigenes DSM 17365.</title>
        <authorList>
            <consortium name="US DOE Joint Genome Institute (JGI-PGF)"/>
            <person name="Lucas S."/>
            <person name="Copeland A."/>
            <person name="Lapidus A."/>
            <person name="Bruce D."/>
            <person name="Goodwin L."/>
            <person name="Pitluck S."/>
            <person name="Kyrpides N."/>
            <person name="Mavromatis K."/>
            <person name="Ivanova N."/>
            <person name="Munk A.C."/>
            <person name="Brettin T."/>
            <person name="Detter J.C."/>
            <person name="Han C."/>
            <person name="Tapia R."/>
            <person name="Land M."/>
            <person name="Hauser L."/>
            <person name="Markowitz V."/>
            <person name="Cheng J.-F."/>
            <person name="Hugenholtz P."/>
            <person name="Woyke T."/>
            <person name="Wu D."/>
            <person name="Gronow S."/>
            <person name="Wellnitz S."/>
            <person name="Brambilla E."/>
            <person name="Klenk H.-P."/>
            <person name="Eisen J.A."/>
        </authorList>
    </citation>
    <scope>NUCLEOTIDE SEQUENCE</scope>
    <source>
        <strain>WB4</strain>
    </source>
</reference>
<accession>E4T2T8</accession>
<gene>
    <name evidence="1" type="ordered locus">Palpr_0881</name>
</gene>
<keyword evidence="2" id="KW-1185">Reference proteome</keyword>
<dbReference type="Proteomes" id="UP000008718">
    <property type="component" value="Chromosome"/>
</dbReference>
<protein>
    <submittedName>
        <fullName evidence="1">Uncharacterized protein</fullName>
    </submittedName>
</protein>
<evidence type="ECO:0000313" key="2">
    <source>
        <dbReference type="Proteomes" id="UP000008718"/>
    </source>
</evidence>
<name>E4T2T8_PALPW</name>
<dbReference type="STRING" id="694427.Palpr_0881"/>
<evidence type="ECO:0000313" key="1">
    <source>
        <dbReference type="EMBL" id="ADQ79032.1"/>
    </source>
</evidence>
<dbReference type="RefSeq" id="WP_013444401.1">
    <property type="nucleotide sequence ID" value="NC_014734.1"/>
</dbReference>
<dbReference type="HOGENOM" id="CLU_2013033_0_0_10"/>
<dbReference type="OrthoDB" id="1376336at2"/>
<sequence>MNSKDYLKKKLNEISNVFPELTFRYQFNENTKTHIIEVKPLETYQTNNDYIKYEAELMFNFENEFFPETILFVSEDSLTQITEPEFTIQKQIFVSSPLKSNYLFELEKDLFCVATEINYALAA</sequence>
<dbReference type="eggNOG" id="ENOG5033D7M">
    <property type="taxonomic scope" value="Bacteria"/>
</dbReference>
<dbReference type="AlphaFoldDB" id="E4T2T8"/>